<dbReference type="PANTHER" id="PTHR21022:SF19">
    <property type="entry name" value="PREPHENATE DEHYDRATASE-RELATED"/>
    <property type="match status" value="1"/>
</dbReference>
<dbReference type="CDD" id="cd13532">
    <property type="entry name" value="PBP2_PDT_like"/>
    <property type="match status" value="1"/>
</dbReference>
<dbReference type="Proteomes" id="UP001370758">
    <property type="component" value="Unassembled WGS sequence"/>
</dbReference>
<evidence type="ECO:0000256" key="3">
    <source>
        <dbReference type="ARBA" id="ARBA00022605"/>
    </source>
</evidence>
<name>A0AAV9WFY7_9PEZI</name>
<evidence type="ECO:0000256" key="7">
    <source>
        <dbReference type="ARBA" id="ARBA00047848"/>
    </source>
</evidence>
<dbReference type="GO" id="GO:0009094">
    <property type="term" value="P:L-phenylalanine biosynthetic process"/>
    <property type="evidence" value="ECO:0007669"/>
    <property type="project" value="UniProtKB-KW"/>
</dbReference>
<organism evidence="10 11">
    <name type="scientific">Arthrobotrys musiformis</name>
    <dbReference type="NCBI Taxonomy" id="47236"/>
    <lineage>
        <taxon>Eukaryota</taxon>
        <taxon>Fungi</taxon>
        <taxon>Dikarya</taxon>
        <taxon>Ascomycota</taxon>
        <taxon>Pezizomycotina</taxon>
        <taxon>Orbiliomycetes</taxon>
        <taxon>Orbiliales</taxon>
        <taxon>Orbiliaceae</taxon>
        <taxon>Arthrobotrys</taxon>
    </lineage>
</organism>
<sequence length="298" mass="32784">MVYTVAYLGPPSTYSHQATLSTFPPDEYDHVPCVQIADILSSVEQGATDFGVVPFENSTNGSVVQSLDLFCDREGLFPSVKVRGEVYLDVHHCLLGHPRGGDGGISRDTVSRIYSHPQAFGQCEKFLTEHLKGVERIDVSSTSKAADLANKDPSAVAIASSIAASVHQGLQILAENIEERSDNTTRFLVISKETVGPSPIQGSDKTFMTFTVHHEQPGALCDMLMVFKEFGMNLTSISSRPSLNVAWNYIFLVEFEGHQDAKHVQKALQKMKKYCRSMRVFGSYESTRGLKRTVESTG</sequence>
<dbReference type="EC" id="4.2.1.51" evidence="2"/>
<keyword evidence="11" id="KW-1185">Reference proteome</keyword>
<keyword evidence="3" id="KW-0028">Amino-acid biosynthesis</keyword>
<dbReference type="PIRSF" id="PIRSF001500">
    <property type="entry name" value="Chor_mut_pdt_Ppr"/>
    <property type="match status" value="1"/>
</dbReference>
<keyword evidence="4" id="KW-0057">Aromatic amino acid biosynthesis</keyword>
<feature type="domain" description="ACT" evidence="9">
    <location>
        <begin position="208"/>
        <end position="285"/>
    </location>
</feature>
<dbReference type="GO" id="GO:0005737">
    <property type="term" value="C:cytoplasm"/>
    <property type="evidence" value="ECO:0007669"/>
    <property type="project" value="TreeGrafter"/>
</dbReference>
<evidence type="ECO:0000256" key="5">
    <source>
        <dbReference type="ARBA" id="ARBA00023222"/>
    </source>
</evidence>
<keyword evidence="5" id="KW-0584">Phenylalanine biosynthesis</keyword>
<protein>
    <recommendedName>
        <fullName evidence="2">prephenate dehydratase</fullName>
        <ecNumber evidence="2">4.2.1.51</ecNumber>
    </recommendedName>
</protein>
<dbReference type="CDD" id="cd04905">
    <property type="entry name" value="ACT_CM-PDT"/>
    <property type="match status" value="1"/>
</dbReference>
<dbReference type="PROSITE" id="PS51671">
    <property type="entry name" value="ACT"/>
    <property type="match status" value="1"/>
</dbReference>
<dbReference type="Pfam" id="PF00800">
    <property type="entry name" value="PDT"/>
    <property type="match status" value="1"/>
</dbReference>
<comment type="caution">
    <text evidence="10">The sequence shown here is derived from an EMBL/GenBank/DDBJ whole genome shotgun (WGS) entry which is preliminary data.</text>
</comment>
<dbReference type="NCBIfam" id="NF008865">
    <property type="entry name" value="PRK11898.1"/>
    <property type="match status" value="1"/>
</dbReference>
<dbReference type="Pfam" id="PF01842">
    <property type="entry name" value="ACT"/>
    <property type="match status" value="1"/>
</dbReference>
<dbReference type="EMBL" id="JAVHJL010000003">
    <property type="protein sequence ID" value="KAK6506995.1"/>
    <property type="molecule type" value="Genomic_DNA"/>
</dbReference>
<evidence type="ECO:0000256" key="4">
    <source>
        <dbReference type="ARBA" id="ARBA00023141"/>
    </source>
</evidence>
<comment type="catalytic activity">
    <reaction evidence="7">
        <text>prephenate + H(+) = 3-phenylpyruvate + CO2 + H2O</text>
        <dbReference type="Rhea" id="RHEA:21648"/>
        <dbReference type="ChEBI" id="CHEBI:15377"/>
        <dbReference type="ChEBI" id="CHEBI:15378"/>
        <dbReference type="ChEBI" id="CHEBI:16526"/>
        <dbReference type="ChEBI" id="CHEBI:18005"/>
        <dbReference type="ChEBI" id="CHEBI:29934"/>
        <dbReference type="EC" id="4.2.1.51"/>
    </reaction>
</comment>
<evidence type="ECO:0000313" key="11">
    <source>
        <dbReference type="Proteomes" id="UP001370758"/>
    </source>
</evidence>
<dbReference type="PROSITE" id="PS51171">
    <property type="entry name" value="PREPHENATE_DEHYDR_3"/>
    <property type="match status" value="1"/>
</dbReference>
<evidence type="ECO:0000259" key="8">
    <source>
        <dbReference type="PROSITE" id="PS51171"/>
    </source>
</evidence>
<dbReference type="InterPro" id="IPR008242">
    <property type="entry name" value="Chor_mutase/pphenate_deHydtase"/>
</dbReference>
<evidence type="ECO:0000313" key="10">
    <source>
        <dbReference type="EMBL" id="KAK6506995.1"/>
    </source>
</evidence>
<proteinExistence type="predicted"/>
<keyword evidence="6" id="KW-0456">Lyase</keyword>
<accession>A0AAV9WFY7</accession>
<dbReference type="Gene3D" id="3.40.190.10">
    <property type="entry name" value="Periplasmic binding protein-like II"/>
    <property type="match status" value="2"/>
</dbReference>
<evidence type="ECO:0000259" key="9">
    <source>
        <dbReference type="PROSITE" id="PS51671"/>
    </source>
</evidence>
<reference evidence="10 11" key="1">
    <citation type="submission" date="2023-08" db="EMBL/GenBank/DDBJ databases">
        <authorList>
            <person name="Palmer J.M."/>
        </authorList>
    </citation>
    <scope>NUCLEOTIDE SEQUENCE [LARGE SCALE GENOMIC DNA]</scope>
    <source>
        <strain evidence="10 11">TWF481</strain>
    </source>
</reference>
<dbReference type="AlphaFoldDB" id="A0AAV9WFY7"/>
<evidence type="ECO:0000256" key="2">
    <source>
        <dbReference type="ARBA" id="ARBA00013147"/>
    </source>
</evidence>
<dbReference type="InterPro" id="IPR002912">
    <property type="entry name" value="ACT_dom"/>
</dbReference>
<dbReference type="FunFam" id="3.40.190.10:FF:000034">
    <property type="entry name" value="Chorismate mutase/prephenate dehydratase"/>
    <property type="match status" value="1"/>
</dbReference>
<evidence type="ECO:0000256" key="6">
    <source>
        <dbReference type="ARBA" id="ARBA00023239"/>
    </source>
</evidence>
<evidence type="ECO:0000256" key="1">
    <source>
        <dbReference type="ARBA" id="ARBA00004741"/>
    </source>
</evidence>
<dbReference type="Gene3D" id="3.30.70.260">
    <property type="match status" value="1"/>
</dbReference>
<dbReference type="SUPFAM" id="SSF53850">
    <property type="entry name" value="Periplasmic binding protein-like II"/>
    <property type="match status" value="1"/>
</dbReference>
<gene>
    <name evidence="10" type="primary">PHA2</name>
    <name evidence="10" type="ORF">TWF481_005451</name>
</gene>
<feature type="domain" description="Prephenate dehydratase" evidence="8">
    <location>
        <begin position="4"/>
        <end position="192"/>
    </location>
</feature>
<dbReference type="GO" id="GO:0004664">
    <property type="term" value="F:prephenate dehydratase activity"/>
    <property type="evidence" value="ECO:0007669"/>
    <property type="project" value="UniProtKB-EC"/>
</dbReference>
<dbReference type="InterPro" id="IPR045865">
    <property type="entry name" value="ACT-like_dom_sf"/>
</dbReference>
<dbReference type="SUPFAM" id="SSF55021">
    <property type="entry name" value="ACT-like"/>
    <property type="match status" value="1"/>
</dbReference>
<comment type="pathway">
    <text evidence="1">Amino-acid biosynthesis; L-phenylalanine biosynthesis; phenylpyruvate from prephenate: step 1/1.</text>
</comment>
<dbReference type="InterPro" id="IPR001086">
    <property type="entry name" value="Preph_deHydtase"/>
</dbReference>
<dbReference type="PANTHER" id="PTHR21022">
    <property type="entry name" value="PREPHENATE DEHYDRATASE P PROTEIN"/>
    <property type="match status" value="1"/>
</dbReference>